<dbReference type="GO" id="GO:0032993">
    <property type="term" value="C:protein-DNA complex"/>
    <property type="evidence" value="ECO:0007669"/>
    <property type="project" value="TreeGrafter"/>
</dbReference>
<dbReference type="SUPFAM" id="SSF46894">
    <property type="entry name" value="C-terminal effector domain of the bipartite response regulators"/>
    <property type="match status" value="1"/>
</dbReference>
<protein>
    <recommendedName>
        <fullName evidence="12">DNA-binding response regulator</fullName>
    </recommendedName>
</protein>
<dbReference type="KEGG" id="mtim:DIR46_03025"/>
<evidence type="ECO:0000256" key="6">
    <source>
        <dbReference type="PROSITE-ProRule" id="PRU00169"/>
    </source>
</evidence>
<accession>A0A2S2DDT8</accession>
<evidence type="ECO:0000313" key="10">
    <source>
        <dbReference type="EMBL" id="AWL03520.1"/>
    </source>
</evidence>
<dbReference type="Gene3D" id="3.40.50.2300">
    <property type="match status" value="1"/>
</dbReference>
<evidence type="ECO:0000259" key="8">
    <source>
        <dbReference type="PROSITE" id="PS50110"/>
    </source>
</evidence>
<proteinExistence type="predicted"/>
<dbReference type="PROSITE" id="PS50110">
    <property type="entry name" value="RESPONSE_REGULATORY"/>
    <property type="match status" value="1"/>
</dbReference>
<dbReference type="InterPro" id="IPR001867">
    <property type="entry name" value="OmpR/PhoB-type_DNA-bd"/>
</dbReference>
<dbReference type="InterPro" id="IPR011006">
    <property type="entry name" value="CheY-like_superfamily"/>
</dbReference>
<evidence type="ECO:0000256" key="7">
    <source>
        <dbReference type="PROSITE-ProRule" id="PRU01091"/>
    </source>
</evidence>
<sequence length="226" mass="25239">MNVACCIRTDAIRRQFQDALRRHHVDVLSIAGEPAAPVWRYPGPELVIVELQRHADDVSLFTWCKRYFAADTPMLAIGSAIAPVRVARAFDSGIDDFWDCPLDQTELDARLRALLRRHRLPAVHHLIEHEGFVLDRTTGGVRDRGRAVELTTREFAIAWLLFSAPGRFVARAEICAVLQDAAGVIADRTIEQTVQKLRTKLALGPQRGAMLRGAGIRGYRLMPTAP</sequence>
<dbReference type="Gene3D" id="1.10.10.10">
    <property type="entry name" value="Winged helix-like DNA-binding domain superfamily/Winged helix DNA-binding domain"/>
    <property type="match status" value="1"/>
</dbReference>
<dbReference type="Pfam" id="PF00486">
    <property type="entry name" value="Trans_reg_C"/>
    <property type="match status" value="1"/>
</dbReference>
<feature type="DNA-binding region" description="OmpR/PhoB-type" evidence="7">
    <location>
        <begin position="124"/>
        <end position="223"/>
    </location>
</feature>
<evidence type="ECO:0000313" key="11">
    <source>
        <dbReference type="Proteomes" id="UP000245820"/>
    </source>
</evidence>
<dbReference type="OrthoDB" id="6007214at2"/>
<feature type="domain" description="OmpR/PhoB-type" evidence="9">
    <location>
        <begin position="124"/>
        <end position="223"/>
    </location>
</feature>
<keyword evidence="4 7" id="KW-0238">DNA-binding</keyword>
<evidence type="ECO:0000256" key="5">
    <source>
        <dbReference type="ARBA" id="ARBA00023163"/>
    </source>
</evidence>
<evidence type="ECO:0000256" key="2">
    <source>
        <dbReference type="ARBA" id="ARBA00023012"/>
    </source>
</evidence>
<dbReference type="GO" id="GO:0000156">
    <property type="term" value="F:phosphorelay response regulator activity"/>
    <property type="evidence" value="ECO:0007669"/>
    <property type="project" value="TreeGrafter"/>
</dbReference>
<keyword evidence="5" id="KW-0804">Transcription</keyword>
<evidence type="ECO:0000256" key="3">
    <source>
        <dbReference type="ARBA" id="ARBA00023015"/>
    </source>
</evidence>
<dbReference type="SUPFAM" id="SSF52172">
    <property type="entry name" value="CheY-like"/>
    <property type="match status" value="1"/>
</dbReference>
<comment type="caution">
    <text evidence="6">Lacks conserved residue(s) required for the propagation of feature annotation.</text>
</comment>
<keyword evidence="11" id="KW-1185">Reference proteome</keyword>
<evidence type="ECO:0000256" key="1">
    <source>
        <dbReference type="ARBA" id="ARBA00022553"/>
    </source>
</evidence>
<keyword evidence="3" id="KW-0805">Transcription regulation</keyword>
<dbReference type="CDD" id="cd00383">
    <property type="entry name" value="trans_reg_C"/>
    <property type="match status" value="1"/>
</dbReference>
<keyword evidence="1" id="KW-0597">Phosphoprotein</keyword>
<feature type="domain" description="Response regulatory" evidence="8">
    <location>
        <begin position="2"/>
        <end position="115"/>
    </location>
</feature>
<organism evidence="10 11">
    <name type="scientific">Massilia oculi</name>
    <dbReference type="NCBI Taxonomy" id="945844"/>
    <lineage>
        <taxon>Bacteria</taxon>
        <taxon>Pseudomonadati</taxon>
        <taxon>Pseudomonadota</taxon>
        <taxon>Betaproteobacteria</taxon>
        <taxon>Burkholderiales</taxon>
        <taxon>Oxalobacteraceae</taxon>
        <taxon>Telluria group</taxon>
        <taxon>Massilia</taxon>
    </lineage>
</organism>
<dbReference type="GO" id="GO:0000976">
    <property type="term" value="F:transcription cis-regulatory region binding"/>
    <property type="evidence" value="ECO:0007669"/>
    <property type="project" value="TreeGrafter"/>
</dbReference>
<dbReference type="Proteomes" id="UP000245820">
    <property type="component" value="Chromosome"/>
</dbReference>
<evidence type="ECO:0000256" key="4">
    <source>
        <dbReference type="ARBA" id="ARBA00023125"/>
    </source>
</evidence>
<dbReference type="EMBL" id="CP029343">
    <property type="protein sequence ID" value="AWL03520.1"/>
    <property type="molecule type" value="Genomic_DNA"/>
</dbReference>
<dbReference type="InterPro" id="IPR039420">
    <property type="entry name" value="WalR-like"/>
</dbReference>
<dbReference type="SMART" id="SM00862">
    <property type="entry name" value="Trans_reg_C"/>
    <property type="match status" value="1"/>
</dbReference>
<dbReference type="GO" id="GO:0006355">
    <property type="term" value="P:regulation of DNA-templated transcription"/>
    <property type="evidence" value="ECO:0007669"/>
    <property type="project" value="InterPro"/>
</dbReference>
<dbReference type="GO" id="GO:0005829">
    <property type="term" value="C:cytosol"/>
    <property type="evidence" value="ECO:0007669"/>
    <property type="project" value="TreeGrafter"/>
</dbReference>
<dbReference type="InterPro" id="IPR016032">
    <property type="entry name" value="Sig_transdc_resp-reg_C-effctor"/>
</dbReference>
<keyword evidence="2" id="KW-0902">Two-component regulatory system</keyword>
<dbReference type="InterPro" id="IPR036388">
    <property type="entry name" value="WH-like_DNA-bd_sf"/>
</dbReference>
<evidence type="ECO:0008006" key="12">
    <source>
        <dbReference type="Google" id="ProtNLM"/>
    </source>
</evidence>
<dbReference type="PANTHER" id="PTHR48111:SF1">
    <property type="entry name" value="TWO-COMPONENT RESPONSE REGULATOR ORR33"/>
    <property type="match status" value="1"/>
</dbReference>
<dbReference type="PANTHER" id="PTHR48111">
    <property type="entry name" value="REGULATOR OF RPOS"/>
    <property type="match status" value="1"/>
</dbReference>
<dbReference type="AlphaFoldDB" id="A0A2S2DDT8"/>
<name>A0A2S2DDT8_9BURK</name>
<dbReference type="InterPro" id="IPR001789">
    <property type="entry name" value="Sig_transdc_resp-reg_receiver"/>
</dbReference>
<gene>
    <name evidence="10" type="ORF">DIR46_03025</name>
</gene>
<reference evidence="10 11" key="1">
    <citation type="submission" date="2018-05" db="EMBL/GenBank/DDBJ databases">
        <title>Complete genome sequence of Massilia oculi sp. nov. CCUG 43427T (=DSM 26321T), the type strain of M. oculi, and comparison with genome sequences of other Massilia strains.</title>
        <authorList>
            <person name="Zhu B."/>
        </authorList>
    </citation>
    <scope>NUCLEOTIDE SEQUENCE [LARGE SCALE GENOMIC DNA]</scope>
    <source>
        <strain evidence="10 11">CCUG 43427</strain>
    </source>
</reference>
<dbReference type="PROSITE" id="PS51755">
    <property type="entry name" value="OMPR_PHOB"/>
    <property type="match status" value="1"/>
</dbReference>
<dbReference type="RefSeq" id="WP_109343923.1">
    <property type="nucleotide sequence ID" value="NZ_CP029343.1"/>
</dbReference>
<evidence type="ECO:0000259" key="9">
    <source>
        <dbReference type="PROSITE" id="PS51755"/>
    </source>
</evidence>